<name>A0A964T3F4_9HYPH</name>
<protein>
    <submittedName>
        <fullName evidence="1">Uncharacterized protein</fullName>
    </submittedName>
</protein>
<proteinExistence type="predicted"/>
<dbReference type="AlphaFoldDB" id="A0A964T3F4"/>
<dbReference type="OrthoDB" id="7269965at2"/>
<gene>
    <name evidence="1" type="ORF">E4O86_08555</name>
</gene>
<evidence type="ECO:0000313" key="1">
    <source>
        <dbReference type="EMBL" id="MYZ47761.1"/>
    </source>
</evidence>
<comment type="caution">
    <text evidence="1">The sequence shown here is derived from an EMBL/GenBank/DDBJ whole genome shotgun (WGS) entry which is preliminary data.</text>
</comment>
<accession>A0A964T3F4</accession>
<evidence type="ECO:0000313" key="2">
    <source>
        <dbReference type="Proteomes" id="UP000773614"/>
    </source>
</evidence>
<dbReference type="RefSeq" id="WP_161140111.1">
    <property type="nucleotide sequence ID" value="NZ_SPKJ01000021.1"/>
</dbReference>
<keyword evidence="2" id="KW-1185">Reference proteome</keyword>
<dbReference type="Proteomes" id="UP000773614">
    <property type="component" value="Unassembled WGS sequence"/>
</dbReference>
<organism evidence="1 2">
    <name type="scientific">Propylenella binzhouense</name>
    <dbReference type="NCBI Taxonomy" id="2555902"/>
    <lineage>
        <taxon>Bacteria</taxon>
        <taxon>Pseudomonadati</taxon>
        <taxon>Pseudomonadota</taxon>
        <taxon>Alphaproteobacteria</taxon>
        <taxon>Hyphomicrobiales</taxon>
        <taxon>Propylenellaceae</taxon>
        <taxon>Propylenella</taxon>
    </lineage>
</organism>
<sequence>MAGLARLGELSEDDYNEIAGALLATAKGRAFLGEHGRRSRAREIRPLLRSLKHLEGELAALRSDPWPPAAALEIAAIADRIAALAPASACDFPAPTTAAERADELAAVERELRVLSDVLARIAPVASAPAAEADIFPDDAGEARTWPAVIEDDLPLAFPGCDEAPQPAR</sequence>
<reference evidence="1" key="1">
    <citation type="submission" date="2019-03" db="EMBL/GenBank/DDBJ databases">
        <title>Afifella sp. nov., isolated from activated sludge.</title>
        <authorList>
            <person name="Li Q."/>
            <person name="Liu Y."/>
        </authorList>
    </citation>
    <scope>NUCLEOTIDE SEQUENCE</scope>
    <source>
        <strain evidence="1">L72</strain>
    </source>
</reference>
<dbReference type="EMBL" id="SPKJ01000021">
    <property type="protein sequence ID" value="MYZ47761.1"/>
    <property type="molecule type" value="Genomic_DNA"/>
</dbReference>